<dbReference type="RefSeq" id="WP_382365350.1">
    <property type="nucleotide sequence ID" value="NZ_JBHLWV010000027.1"/>
</dbReference>
<evidence type="ECO:0000256" key="2">
    <source>
        <dbReference type="SAM" id="MobiDB-lite"/>
    </source>
</evidence>
<reference evidence="3 4" key="1">
    <citation type="submission" date="2024-09" db="EMBL/GenBank/DDBJ databases">
        <authorList>
            <person name="Sun Q."/>
            <person name="Mori K."/>
        </authorList>
    </citation>
    <scope>NUCLEOTIDE SEQUENCE [LARGE SCALE GENOMIC DNA]</scope>
    <source>
        <strain evidence="3 4">CCM 7957</strain>
    </source>
</reference>
<feature type="region of interest" description="Disordered" evidence="2">
    <location>
        <begin position="1"/>
        <end position="31"/>
    </location>
</feature>
<accession>A0ABV6HAY6</accession>
<comment type="caution">
    <text evidence="3">The sequence shown here is derived from an EMBL/GenBank/DDBJ whole genome shotgun (WGS) entry which is preliminary data.</text>
</comment>
<dbReference type="EMBL" id="JBHLWV010000027">
    <property type="protein sequence ID" value="MFC0316043.1"/>
    <property type="molecule type" value="Genomic_DNA"/>
</dbReference>
<sequence>MAAKDDEGKSSWKEVPPGDKESGTPDDAFDDFTFWVPSDGLEKEIFEDARDAGRKGLPNVEGPNPLDEPDALTRLRSVVTDLCYGRTKVAVNIFTPSRRKIAEYSETVVLGAASSANDRRAAAQLKAIRVSLAGLEAEVERLEDALNARLQLLETHFDRLASHYTHELKQHHPFPDILELRWNPEKFQLEDDMFDFGQDTARKDLRRAREKDQ</sequence>
<keyword evidence="4" id="KW-1185">Reference proteome</keyword>
<organism evidence="3 4">
    <name type="scientific">Gordonia phosphorivorans</name>
    <dbReference type="NCBI Taxonomy" id="1056982"/>
    <lineage>
        <taxon>Bacteria</taxon>
        <taxon>Bacillati</taxon>
        <taxon>Actinomycetota</taxon>
        <taxon>Actinomycetes</taxon>
        <taxon>Mycobacteriales</taxon>
        <taxon>Gordoniaceae</taxon>
        <taxon>Gordonia</taxon>
    </lineage>
</organism>
<feature type="coiled-coil region" evidence="1">
    <location>
        <begin position="125"/>
        <end position="152"/>
    </location>
</feature>
<gene>
    <name evidence="3" type="ORF">ACFFJD_14415</name>
</gene>
<protein>
    <submittedName>
        <fullName evidence="3">Uncharacterized protein</fullName>
    </submittedName>
</protein>
<name>A0ABV6HAY6_9ACTN</name>
<keyword evidence="1" id="KW-0175">Coiled coil</keyword>
<dbReference type="Proteomes" id="UP001589783">
    <property type="component" value="Unassembled WGS sequence"/>
</dbReference>
<proteinExistence type="predicted"/>
<evidence type="ECO:0000313" key="3">
    <source>
        <dbReference type="EMBL" id="MFC0316043.1"/>
    </source>
</evidence>
<evidence type="ECO:0000313" key="4">
    <source>
        <dbReference type="Proteomes" id="UP001589783"/>
    </source>
</evidence>
<evidence type="ECO:0000256" key="1">
    <source>
        <dbReference type="SAM" id="Coils"/>
    </source>
</evidence>
<feature type="compositionally biased region" description="Basic and acidic residues" evidence="2">
    <location>
        <begin position="1"/>
        <end position="23"/>
    </location>
</feature>